<dbReference type="GeneID" id="111113335"/>
<dbReference type="InterPro" id="IPR000210">
    <property type="entry name" value="BTB/POZ_dom"/>
</dbReference>
<dbReference type="PANTHER" id="PTHR24043">
    <property type="entry name" value="SCAVENGER RECEPTOR CLASS F"/>
    <property type="match status" value="1"/>
</dbReference>
<dbReference type="OrthoDB" id="6046119at2759"/>
<dbReference type="SUPFAM" id="SSF49785">
    <property type="entry name" value="Galactose-binding domain-like"/>
    <property type="match status" value="1"/>
</dbReference>
<dbReference type="GO" id="GO:0005044">
    <property type="term" value="F:scavenger receptor activity"/>
    <property type="evidence" value="ECO:0007669"/>
    <property type="project" value="InterPro"/>
</dbReference>
<accession>A0A8B8BV53</accession>
<evidence type="ECO:0000256" key="1">
    <source>
        <dbReference type="ARBA" id="ARBA00022536"/>
    </source>
</evidence>
<dbReference type="KEGG" id="cvn:111113335"/>
<dbReference type="SUPFAM" id="SSF57184">
    <property type="entry name" value="Growth factor receptor domain"/>
    <property type="match status" value="1"/>
</dbReference>
<evidence type="ECO:0000256" key="2">
    <source>
        <dbReference type="SAM" id="MobiDB-lite"/>
    </source>
</evidence>
<dbReference type="CDD" id="cd01165">
    <property type="entry name" value="BTB_POZ"/>
    <property type="match status" value="1"/>
</dbReference>
<feature type="compositionally biased region" description="Basic and acidic residues" evidence="2">
    <location>
        <begin position="48"/>
        <end position="61"/>
    </location>
</feature>
<dbReference type="AlphaFoldDB" id="A0A8B8BV53"/>
<proteinExistence type="predicted"/>
<protein>
    <submittedName>
        <fullName evidence="5">Uncharacterized protein LOC111113335 isoform X1</fullName>
    </submittedName>
</protein>
<dbReference type="Gene3D" id="3.30.710.10">
    <property type="entry name" value="Potassium Channel Kv1.1, Chain A"/>
    <property type="match status" value="1"/>
</dbReference>
<name>A0A8B8BV53_CRAVI</name>
<dbReference type="InterPro" id="IPR011333">
    <property type="entry name" value="SKP1/BTB/POZ_sf"/>
</dbReference>
<reference evidence="5" key="1">
    <citation type="submission" date="2025-08" db="UniProtKB">
        <authorList>
            <consortium name="RefSeq"/>
        </authorList>
    </citation>
    <scope>IDENTIFICATION</scope>
    <source>
        <tissue evidence="5">Whole sample</tissue>
    </source>
</reference>
<dbReference type="RefSeq" id="XP_022307238.1">
    <property type="nucleotide sequence ID" value="XM_022451530.1"/>
</dbReference>
<gene>
    <name evidence="5" type="primary">LOC111113335</name>
</gene>
<evidence type="ECO:0000313" key="4">
    <source>
        <dbReference type="Proteomes" id="UP000694844"/>
    </source>
</evidence>
<dbReference type="Gene3D" id="2.170.300.10">
    <property type="entry name" value="Tie2 ligand-binding domain superfamily"/>
    <property type="match status" value="1"/>
</dbReference>
<dbReference type="InterPro" id="IPR009030">
    <property type="entry name" value="Growth_fac_rcpt_cys_sf"/>
</dbReference>
<sequence length="431" mass="48665">MTWKNLESECFQILQKSEKHDWNLEFLHNDINNPRQKYTMASGGKQMKIKDPANKDLKAESPEGEPTMFYPTDVILKVEEKLFYLNKKRLGENSPVFKAMFEADFKEKHAEVIPLPGKKFKGFEMFLCSFYFPEDIRPITENVAFNKAAHYVTYDALGVRKNANVVVDGRKLYNDGECLSIRNFRRLVIDLGEVLSIHHITTYINVSSGLGFLGINVSKRSDSWDYDCGLIYFFSGHTEYYKPCSFHARYISLSSLTGDTIDFCDVEIYGCRTPGWYGENCSIPCPQNCQEGRCDISEGTCLECINGYGGPRCGKDCDSGTFGRGCRGICGKCKGNNTCNRINGRCMEGCHLGFIGLKCDKECDNNTFGQDCIGVCGNCFKNEHCHHVNGSCLHGCDPGFNGLYCDEEDMVPMALPLDNDYDFLEINTSHF</sequence>
<organism evidence="4 5">
    <name type="scientific">Crassostrea virginica</name>
    <name type="common">Eastern oyster</name>
    <dbReference type="NCBI Taxonomy" id="6565"/>
    <lineage>
        <taxon>Eukaryota</taxon>
        <taxon>Metazoa</taxon>
        <taxon>Spiralia</taxon>
        <taxon>Lophotrochozoa</taxon>
        <taxon>Mollusca</taxon>
        <taxon>Bivalvia</taxon>
        <taxon>Autobranchia</taxon>
        <taxon>Pteriomorphia</taxon>
        <taxon>Ostreida</taxon>
        <taxon>Ostreoidea</taxon>
        <taxon>Ostreidae</taxon>
        <taxon>Crassostrea</taxon>
    </lineage>
</organism>
<feature type="region of interest" description="Disordered" evidence="2">
    <location>
        <begin position="40"/>
        <end position="65"/>
    </location>
</feature>
<dbReference type="PROSITE" id="PS50097">
    <property type="entry name" value="BTB"/>
    <property type="match status" value="1"/>
</dbReference>
<dbReference type="InterPro" id="IPR042635">
    <property type="entry name" value="MEGF10/SREC1/2-like"/>
</dbReference>
<dbReference type="Proteomes" id="UP000694844">
    <property type="component" value="Chromosome 9"/>
</dbReference>
<dbReference type="InterPro" id="IPR008979">
    <property type="entry name" value="Galactose-bd-like_sf"/>
</dbReference>
<dbReference type="Pfam" id="PF00651">
    <property type="entry name" value="BTB"/>
    <property type="match status" value="1"/>
</dbReference>
<dbReference type="SUPFAM" id="SSF54695">
    <property type="entry name" value="POZ domain"/>
    <property type="match status" value="1"/>
</dbReference>
<keyword evidence="4" id="KW-1185">Reference proteome</keyword>
<evidence type="ECO:0000313" key="5">
    <source>
        <dbReference type="RefSeq" id="XP_022307238.1"/>
    </source>
</evidence>
<feature type="domain" description="BTB" evidence="3">
    <location>
        <begin position="72"/>
        <end position="131"/>
    </location>
</feature>
<dbReference type="PANTHER" id="PTHR24043:SF8">
    <property type="entry name" value="EGF-LIKE DOMAIN-CONTAINING PROTEIN"/>
    <property type="match status" value="1"/>
</dbReference>
<keyword evidence="1" id="KW-0245">EGF-like domain</keyword>
<evidence type="ECO:0000259" key="3">
    <source>
        <dbReference type="PROSITE" id="PS50097"/>
    </source>
</evidence>